<comment type="caution">
    <text evidence="4">The sequence shown here is derived from an EMBL/GenBank/DDBJ whole genome shotgun (WGS) entry which is preliminary data.</text>
</comment>
<dbReference type="PANTHER" id="PTHR32332">
    <property type="entry name" value="2-NITROPROPANE DIOXYGENASE"/>
    <property type="match status" value="1"/>
</dbReference>
<reference evidence="4 5" key="1">
    <citation type="journal article" date="2020" name="bioRxiv">
        <title>Whole genome comparisons of ergot fungi reveals the divergence and evolution of species within the genus Claviceps are the result of varying mechanisms driving genome evolution and host range expansion.</title>
        <authorList>
            <person name="Wyka S.A."/>
            <person name="Mondo S.J."/>
            <person name="Liu M."/>
            <person name="Dettman J."/>
            <person name="Nalam V."/>
            <person name="Broders K.D."/>
        </authorList>
    </citation>
    <scope>NUCLEOTIDE SEQUENCE [LARGE SCALE GENOMIC DNA]</scope>
    <source>
        <strain evidence="4 5">CCC 1485</strain>
    </source>
</reference>
<proteinExistence type="predicted"/>
<dbReference type="SUPFAM" id="SSF51412">
    <property type="entry name" value="Inosine monophosphate dehydrogenase (IMPDH)"/>
    <property type="match status" value="1"/>
</dbReference>
<dbReference type="GO" id="GO:0018580">
    <property type="term" value="F:nitronate monooxygenase activity"/>
    <property type="evidence" value="ECO:0007669"/>
    <property type="project" value="InterPro"/>
</dbReference>
<evidence type="ECO:0008006" key="6">
    <source>
        <dbReference type="Google" id="ProtNLM"/>
    </source>
</evidence>
<dbReference type="Gene3D" id="3.20.20.70">
    <property type="entry name" value="Aldolase class I"/>
    <property type="match status" value="1"/>
</dbReference>
<dbReference type="Pfam" id="PF03060">
    <property type="entry name" value="NMO"/>
    <property type="match status" value="1"/>
</dbReference>
<dbReference type="CDD" id="cd04730">
    <property type="entry name" value="NPD_like"/>
    <property type="match status" value="1"/>
</dbReference>
<name>A0A9P7MHF3_9HYPO</name>
<keyword evidence="2" id="KW-0288">FMN</keyword>
<protein>
    <recommendedName>
        <fullName evidence="6">Nitronate monooxygenase domain-containing protein</fullName>
    </recommendedName>
</protein>
<gene>
    <name evidence="4" type="ORF">E4U60_005441</name>
</gene>
<evidence type="ECO:0000313" key="4">
    <source>
        <dbReference type="EMBL" id="KAG5945155.1"/>
    </source>
</evidence>
<dbReference type="InterPro" id="IPR013785">
    <property type="entry name" value="Aldolase_TIM"/>
</dbReference>
<evidence type="ECO:0000313" key="5">
    <source>
        <dbReference type="Proteomes" id="UP000706124"/>
    </source>
</evidence>
<evidence type="ECO:0000256" key="1">
    <source>
        <dbReference type="ARBA" id="ARBA00022630"/>
    </source>
</evidence>
<keyword evidence="3" id="KW-0560">Oxidoreductase</keyword>
<dbReference type="Proteomes" id="UP000706124">
    <property type="component" value="Unassembled WGS sequence"/>
</dbReference>
<sequence length="361" mass="38383">MPPANLQKWFPWTKAPLICNGPMINAATPKLATEVSKAGGLGFIASVFDTSPSSKHLKALTADLTEAQSLLGTSPSSNDGDQKKSNVINIGVSFITGHESISHFRETALPVLTALRPAALWLFAPDGNVKPHGGIIRAVKALDPAPRIFVQVGNVSAAREAVLDGADVVVCQGIDAGGHQFRKGMGVVSFVPEVRSVLEEEFSEREVGVLGAGGIADERGVAAAMMLGADGVVMGTRFTVAEESCYPEFRKKLVLGTVDGGSSTFKSSFNDEINNNKLWGPLYDGRVIISTIHQRFLGGATLQELQTSLKKDYSSEESIKLINTWAGTGVGLVKQVKPAGQIVTEVCEGAKRRIRRMAAKL</sequence>
<organism evidence="4 5">
    <name type="scientific">Claviceps pazoutovae</name>
    <dbReference type="NCBI Taxonomy" id="1649127"/>
    <lineage>
        <taxon>Eukaryota</taxon>
        <taxon>Fungi</taxon>
        <taxon>Dikarya</taxon>
        <taxon>Ascomycota</taxon>
        <taxon>Pezizomycotina</taxon>
        <taxon>Sordariomycetes</taxon>
        <taxon>Hypocreomycetidae</taxon>
        <taxon>Hypocreales</taxon>
        <taxon>Clavicipitaceae</taxon>
        <taxon>Claviceps</taxon>
    </lineage>
</organism>
<dbReference type="OrthoDB" id="2349068at2759"/>
<dbReference type="PANTHER" id="PTHR32332:SF34">
    <property type="entry name" value="2-NITROPROPANE DIOXYGENASE FAMILY, PUTATIVE-RELATED"/>
    <property type="match status" value="1"/>
</dbReference>
<dbReference type="EMBL" id="SRPO01000048">
    <property type="protein sequence ID" value="KAG5945155.1"/>
    <property type="molecule type" value="Genomic_DNA"/>
</dbReference>
<evidence type="ECO:0000256" key="2">
    <source>
        <dbReference type="ARBA" id="ARBA00022643"/>
    </source>
</evidence>
<dbReference type="InterPro" id="IPR004136">
    <property type="entry name" value="NMO"/>
</dbReference>
<keyword evidence="5" id="KW-1185">Reference proteome</keyword>
<evidence type="ECO:0000256" key="3">
    <source>
        <dbReference type="ARBA" id="ARBA00023002"/>
    </source>
</evidence>
<keyword evidence="1" id="KW-0285">Flavoprotein</keyword>
<dbReference type="AlphaFoldDB" id="A0A9P7MHF3"/>
<accession>A0A9P7MHF3</accession>